<dbReference type="InterPro" id="IPR001279">
    <property type="entry name" value="Metallo-B-lactamas"/>
</dbReference>
<dbReference type="EMBL" id="JACPSX010000278">
    <property type="protein sequence ID" value="MBI3016223.1"/>
    <property type="molecule type" value="Genomic_DNA"/>
</dbReference>
<feature type="domain" description="Metallo-beta-lactamase" evidence="1">
    <location>
        <begin position="211"/>
        <end position="311"/>
    </location>
</feature>
<gene>
    <name evidence="2" type="ORF">HYY65_14435</name>
</gene>
<evidence type="ECO:0000259" key="1">
    <source>
        <dbReference type="Pfam" id="PF12706"/>
    </source>
</evidence>
<name>A0A932M1N3_UNCTE</name>
<proteinExistence type="predicted"/>
<dbReference type="EC" id="3.1.26.11" evidence="2"/>
<dbReference type="Gene3D" id="3.60.15.10">
    <property type="entry name" value="Ribonuclease Z/Hydroxyacylglutathione hydrolase-like"/>
    <property type="match status" value="1"/>
</dbReference>
<dbReference type="Proteomes" id="UP000741360">
    <property type="component" value="Unassembled WGS sequence"/>
</dbReference>
<protein>
    <submittedName>
        <fullName evidence="2">Ribonuclease Z</fullName>
        <ecNumber evidence="2">3.1.26.11</ecNumber>
    </submittedName>
</protein>
<dbReference type="InterPro" id="IPR036866">
    <property type="entry name" value="RibonucZ/Hydroxyglut_hydro"/>
</dbReference>
<evidence type="ECO:0000313" key="2">
    <source>
        <dbReference type="EMBL" id="MBI3016223.1"/>
    </source>
</evidence>
<comment type="caution">
    <text evidence="2">The sequence shown here is derived from an EMBL/GenBank/DDBJ whole genome shotgun (WGS) entry which is preliminary data.</text>
</comment>
<sequence>MKPLLHLRFIHDPFGDPGLYVGVLWERRAFLFDLGDLSPLSPRALLKVSDIFVSHTHMDHFIGFDQILRLRLHRPQTLRVYGPPGLVQNVAGKLSGYTWDRVDEYPLVLEVYEYGESGQSGARFPCFRRFQREDLPDLGLPPGVLLREDWARVRAVELDHGTTVLAFSLEESTHFNIDKDRLRRQGIPVGPWLGELKNQLRCGAPGGKLFRVCWQEGNTPREQERTLEEWCRDLVRLCAGQKIVYVTDIGFTPTNQQKVVDLAAGADLFYCEAQFLYENRDEACKRGHLTARQAGLLARQAQVKKLILFHFSPRYRGREEEILNEAREAFGGLALIPAGLSAGTELSGE</sequence>
<dbReference type="AlphaFoldDB" id="A0A932M1N3"/>
<dbReference type="Pfam" id="PF12706">
    <property type="entry name" value="Lactamase_B_2"/>
    <property type="match status" value="1"/>
</dbReference>
<accession>A0A932M1N3</accession>
<dbReference type="GO" id="GO:0042781">
    <property type="term" value="F:3'-tRNA processing endoribonuclease activity"/>
    <property type="evidence" value="ECO:0007669"/>
    <property type="project" value="UniProtKB-EC"/>
</dbReference>
<evidence type="ECO:0000313" key="3">
    <source>
        <dbReference type="Proteomes" id="UP000741360"/>
    </source>
</evidence>
<reference evidence="2" key="1">
    <citation type="submission" date="2020-07" db="EMBL/GenBank/DDBJ databases">
        <title>Huge and variable diversity of episymbiotic CPR bacteria and DPANN archaea in groundwater ecosystems.</title>
        <authorList>
            <person name="He C.Y."/>
            <person name="Keren R."/>
            <person name="Whittaker M."/>
            <person name="Farag I.F."/>
            <person name="Doudna J."/>
            <person name="Cate J.H.D."/>
            <person name="Banfield J.F."/>
        </authorList>
    </citation>
    <scope>NUCLEOTIDE SEQUENCE</scope>
    <source>
        <strain evidence="2">NC_groundwater_717_Ag_S-0.2um_59_8</strain>
    </source>
</reference>
<dbReference type="SUPFAM" id="SSF56281">
    <property type="entry name" value="Metallo-hydrolase/oxidoreductase"/>
    <property type="match status" value="1"/>
</dbReference>
<organism evidence="2 3">
    <name type="scientific">Tectimicrobiota bacterium</name>
    <dbReference type="NCBI Taxonomy" id="2528274"/>
    <lineage>
        <taxon>Bacteria</taxon>
        <taxon>Pseudomonadati</taxon>
        <taxon>Nitrospinota/Tectimicrobiota group</taxon>
        <taxon>Candidatus Tectimicrobiota</taxon>
    </lineage>
</organism>
<dbReference type="PANTHER" id="PTHR46018">
    <property type="entry name" value="ZINC PHOSPHODIESTERASE ELAC PROTEIN 1"/>
    <property type="match status" value="1"/>
</dbReference>
<keyword evidence="2" id="KW-0378">Hydrolase</keyword>
<dbReference type="PANTHER" id="PTHR46018:SF7">
    <property type="entry name" value="RIBONUCLEASE Z"/>
    <property type="match status" value="1"/>
</dbReference>
<dbReference type="NCBIfam" id="NF002558">
    <property type="entry name" value="PRK02126.1"/>
    <property type="match status" value="1"/>
</dbReference>